<evidence type="ECO:0008006" key="2">
    <source>
        <dbReference type="Google" id="ProtNLM"/>
    </source>
</evidence>
<accession>X1PXF5</accession>
<dbReference type="EMBL" id="BARV01038334">
    <property type="protein sequence ID" value="GAI47241.1"/>
    <property type="molecule type" value="Genomic_DNA"/>
</dbReference>
<dbReference type="AlphaFoldDB" id="X1PXF5"/>
<comment type="caution">
    <text evidence="1">The sequence shown here is derived from an EMBL/GenBank/DDBJ whole genome shotgun (WGS) entry which is preliminary data.</text>
</comment>
<dbReference type="InterPro" id="IPR020075">
    <property type="entry name" value="Uncharacterised_AF2234"/>
</dbReference>
<protein>
    <recommendedName>
        <fullName evidence="2">DUF2769 domain-containing protein</fullName>
    </recommendedName>
</protein>
<dbReference type="Pfam" id="PF10967">
    <property type="entry name" value="DUF2769"/>
    <property type="match status" value="1"/>
</dbReference>
<evidence type="ECO:0000313" key="1">
    <source>
        <dbReference type="EMBL" id="GAI47241.1"/>
    </source>
</evidence>
<reference evidence="1" key="1">
    <citation type="journal article" date="2014" name="Front. Microbiol.">
        <title>High frequency of phylogenetically diverse reductive dehalogenase-homologous genes in deep subseafloor sedimentary metagenomes.</title>
        <authorList>
            <person name="Kawai M."/>
            <person name="Futagami T."/>
            <person name="Toyoda A."/>
            <person name="Takaki Y."/>
            <person name="Nishi S."/>
            <person name="Hori S."/>
            <person name="Arai W."/>
            <person name="Tsubouchi T."/>
            <person name="Morono Y."/>
            <person name="Uchiyama I."/>
            <person name="Ito T."/>
            <person name="Fujiyama A."/>
            <person name="Inagaki F."/>
            <person name="Takami H."/>
        </authorList>
    </citation>
    <scope>NUCLEOTIDE SEQUENCE</scope>
    <source>
        <strain evidence="1">Expedition CK06-06</strain>
    </source>
</reference>
<name>X1PXF5_9ZZZZ</name>
<proteinExistence type="predicted"/>
<sequence length="94" mass="10783">MSTVTRTKENLQKCQCMKCPTYTFMCKMKSMPGNIMAMMSDIGKKDHMEAMYCAFDKSKCIDEEKGCICMTCELFKEYNLDKAYYCLGGKAAKM</sequence>
<organism evidence="1">
    <name type="scientific">marine sediment metagenome</name>
    <dbReference type="NCBI Taxonomy" id="412755"/>
    <lineage>
        <taxon>unclassified sequences</taxon>
        <taxon>metagenomes</taxon>
        <taxon>ecological metagenomes</taxon>
    </lineage>
</organism>
<gene>
    <name evidence="1" type="ORF">S06H3_59088</name>
</gene>